<dbReference type="PANTHER" id="PTHR42879:SF2">
    <property type="entry name" value="3-OXOACYL-[ACYL-CARRIER-PROTEIN] REDUCTASE FABG"/>
    <property type="match status" value="1"/>
</dbReference>
<evidence type="ECO:0000256" key="4">
    <source>
        <dbReference type="ARBA" id="ARBA00022516"/>
    </source>
</evidence>
<keyword evidence="7 14" id="KW-0560">Oxidoreductase</keyword>
<feature type="binding site" evidence="13">
    <location>
        <begin position="11"/>
        <end position="14"/>
    </location>
    <ligand>
        <name>NADP(+)</name>
        <dbReference type="ChEBI" id="CHEBI:58349"/>
    </ligand>
</feature>
<keyword evidence="10" id="KW-0753">Steroid metabolism</keyword>
<dbReference type="NCBIfam" id="TIGR01830">
    <property type="entry name" value="3oxo_ACP_reduc"/>
    <property type="match status" value="1"/>
</dbReference>
<dbReference type="GO" id="GO:0008202">
    <property type="term" value="P:steroid metabolic process"/>
    <property type="evidence" value="ECO:0007669"/>
    <property type="project" value="UniProtKB-KW"/>
</dbReference>
<dbReference type="AlphaFoldDB" id="A0A7W8H9J4"/>
<dbReference type="PANTHER" id="PTHR42879">
    <property type="entry name" value="3-OXOACYL-(ACYL-CARRIER-PROTEIN) REDUCTASE"/>
    <property type="match status" value="1"/>
</dbReference>
<keyword evidence="5 14" id="KW-0276">Fatty acid metabolism</keyword>
<dbReference type="PROSITE" id="PS00061">
    <property type="entry name" value="ADH_SHORT"/>
    <property type="match status" value="1"/>
</dbReference>
<dbReference type="InterPro" id="IPR057326">
    <property type="entry name" value="KR_dom"/>
</dbReference>
<dbReference type="NCBIfam" id="NF009466">
    <property type="entry name" value="PRK12826.1-2"/>
    <property type="match status" value="1"/>
</dbReference>
<evidence type="ECO:0000256" key="7">
    <source>
        <dbReference type="ARBA" id="ARBA00023002"/>
    </source>
</evidence>
<evidence type="ECO:0000313" key="17">
    <source>
        <dbReference type="Proteomes" id="UP000543642"/>
    </source>
</evidence>
<dbReference type="PRINTS" id="PR00081">
    <property type="entry name" value="GDHRDH"/>
</dbReference>
<dbReference type="CDD" id="cd05333">
    <property type="entry name" value="BKR_SDR_c"/>
    <property type="match status" value="1"/>
</dbReference>
<comment type="caution">
    <text evidence="16">The sequence shown here is derived from an EMBL/GenBank/DDBJ whole genome shotgun (WGS) entry which is preliminary data.</text>
</comment>
<dbReference type="Pfam" id="PF13561">
    <property type="entry name" value="adh_short_C2"/>
    <property type="match status" value="1"/>
</dbReference>
<dbReference type="NCBIfam" id="NF004199">
    <property type="entry name" value="PRK05653.1-4"/>
    <property type="match status" value="1"/>
</dbReference>
<feature type="binding site" evidence="13">
    <location>
        <position position="89"/>
    </location>
    <ligand>
        <name>NADP(+)</name>
        <dbReference type="ChEBI" id="CHEBI:58349"/>
    </ligand>
</feature>
<dbReference type="InterPro" id="IPR050259">
    <property type="entry name" value="SDR"/>
</dbReference>
<feature type="domain" description="Ketoreductase" evidence="15">
    <location>
        <begin position="5"/>
        <end position="185"/>
    </location>
</feature>
<comment type="subunit">
    <text evidence="14">Homotetramer.</text>
</comment>
<dbReference type="PRINTS" id="PR00080">
    <property type="entry name" value="SDRFAMILY"/>
</dbReference>
<dbReference type="UniPathway" id="UPA00094"/>
<keyword evidence="17" id="KW-1185">Reference proteome</keyword>
<dbReference type="InterPro" id="IPR002347">
    <property type="entry name" value="SDR_fam"/>
</dbReference>
<gene>
    <name evidence="16" type="ORF">HNP82_001538</name>
</gene>
<feature type="active site" description="Proton acceptor" evidence="12">
    <location>
        <position position="154"/>
    </location>
</feature>
<protein>
    <recommendedName>
        <fullName evidence="14">3-oxoacyl-[acyl-carrier-protein] reductase</fullName>
        <ecNumber evidence="14">1.1.1.100</ecNumber>
    </recommendedName>
</protein>
<evidence type="ECO:0000256" key="13">
    <source>
        <dbReference type="PIRSR" id="PIRSR611284-2"/>
    </source>
</evidence>
<dbReference type="EC" id="1.1.1.100" evidence="14"/>
<dbReference type="FunFam" id="3.40.50.720:FF:000037">
    <property type="entry name" value="3-oxoacyl-[acyl-carrier-protein] reductase FabG"/>
    <property type="match status" value="1"/>
</dbReference>
<dbReference type="RefSeq" id="WP_183772985.1">
    <property type="nucleotide sequence ID" value="NZ_JACHFW010000005.1"/>
</dbReference>
<dbReference type="NCBIfam" id="NF005559">
    <property type="entry name" value="PRK07231.1"/>
    <property type="match status" value="1"/>
</dbReference>
<dbReference type="InterPro" id="IPR011284">
    <property type="entry name" value="3oxo_ACP_reduc"/>
</dbReference>
<comment type="catalytic activity">
    <reaction evidence="11 14">
        <text>a (3R)-hydroxyacyl-[ACP] + NADP(+) = a 3-oxoacyl-[ACP] + NADPH + H(+)</text>
        <dbReference type="Rhea" id="RHEA:17397"/>
        <dbReference type="Rhea" id="RHEA-COMP:9916"/>
        <dbReference type="Rhea" id="RHEA-COMP:9945"/>
        <dbReference type="ChEBI" id="CHEBI:15378"/>
        <dbReference type="ChEBI" id="CHEBI:57783"/>
        <dbReference type="ChEBI" id="CHEBI:58349"/>
        <dbReference type="ChEBI" id="CHEBI:78776"/>
        <dbReference type="ChEBI" id="CHEBI:78827"/>
        <dbReference type="EC" id="1.1.1.100"/>
    </reaction>
</comment>
<keyword evidence="9 14" id="KW-0275">Fatty acid biosynthesis</keyword>
<dbReference type="Gene3D" id="3.40.50.720">
    <property type="entry name" value="NAD(P)-binding Rossmann-like Domain"/>
    <property type="match status" value="1"/>
</dbReference>
<dbReference type="Proteomes" id="UP000543642">
    <property type="component" value="Unassembled WGS sequence"/>
</dbReference>
<evidence type="ECO:0000313" key="16">
    <source>
        <dbReference type="EMBL" id="MBB5264411.1"/>
    </source>
</evidence>
<dbReference type="EMBL" id="JACHFW010000005">
    <property type="protein sequence ID" value="MBB5264411.1"/>
    <property type="molecule type" value="Genomic_DNA"/>
</dbReference>
<name>A0A7W8H9J4_9FIRM</name>
<comment type="similarity">
    <text evidence="3 14">Belongs to the short-chain dehydrogenases/reductases (SDR) family.</text>
</comment>
<dbReference type="InterPro" id="IPR020904">
    <property type="entry name" value="Sc_DH/Rdtase_CS"/>
</dbReference>
<keyword evidence="4 14" id="KW-0444">Lipid biosynthesis</keyword>
<proteinExistence type="inferred from homology"/>
<feature type="binding site" evidence="13">
    <location>
        <position position="187"/>
    </location>
    <ligand>
        <name>NADP(+)</name>
        <dbReference type="ChEBI" id="CHEBI:58349"/>
    </ligand>
</feature>
<dbReference type="GO" id="GO:0006633">
    <property type="term" value="P:fatty acid biosynthetic process"/>
    <property type="evidence" value="ECO:0007669"/>
    <property type="project" value="UniProtKB-UniPathway"/>
</dbReference>
<evidence type="ECO:0000256" key="14">
    <source>
        <dbReference type="RuleBase" id="RU366074"/>
    </source>
</evidence>
<evidence type="ECO:0000256" key="11">
    <source>
        <dbReference type="ARBA" id="ARBA00048508"/>
    </source>
</evidence>
<sequence length="247" mass="25868">MLTGKVALVTGASRGIGRQIAKTLAGLGATVIINYNGSADAAAKVQEEITGEGGAAACYQCNVADHDQVKEMVTWIVKTYKSLDILVNNAGITKDTLMMAMSEDDFDSVVNINLKGTFNCIKHASRQMLRQKSGRIVNISSVVGRAGNAGQANYAASKAGVIGLTMSAAKELGSRGITVNAVAPGFIATEMTDVLSDKQKEMILKNIPLQTLGSTQDVANAVAFLVSEEARYITGQTLSVDGGLYMG</sequence>
<accession>A0A7W8H9J4</accession>
<feature type="binding site" evidence="13">
    <location>
        <begin position="154"/>
        <end position="158"/>
    </location>
    <ligand>
        <name>NADP(+)</name>
        <dbReference type="ChEBI" id="CHEBI:58349"/>
    </ligand>
</feature>
<evidence type="ECO:0000256" key="2">
    <source>
        <dbReference type="ARBA" id="ARBA00005194"/>
    </source>
</evidence>
<evidence type="ECO:0000256" key="9">
    <source>
        <dbReference type="ARBA" id="ARBA00023160"/>
    </source>
</evidence>
<evidence type="ECO:0000256" key="12">
    <source>
        <dbReference type="PIRSR" id="PIRSR611284-1"/>
    </source>
</evidence>
<dbReference type="GO" id="GO:0051287">
    <property type="term" value="F:NAD binding"/>
    <property type="evidence" value="ECO:0007669"/>
    <property type="project" value="UniProtKB-UniRule"/>
</dbReference>
<dbReference type="SUPFAM" id="SSF51735">
    <property type="entry name" value="NAD(P)-binding Rossmann-fold domains"/>
    <property type="match status" value="1"/>
</dbReference>
<dbReference type="SMART" id="SM00822">
    <property type="entry name" value="PKS_KR"/>
    <property type="match status" value="1"/>
</dbReference>
<evidence type="ECO:0000256" key="5">
    <source>
        <dbReference type="ARBA" id="ARBA00022832"/>
    </source>
</evidence>
<dbReference type="GO" id="GO:0004316">
    <property type="term" value="F:3-oxoacyl-[acyl-carrier-protein] reductase (NADPH) activity"/>
    <property type="evidence" value="ECO:0007669"/>
    <property type="project" value="UniProtKB-UniRule"/>
</dbReference>
<reference evidence="16 17" key="1">
    <citation type="submission" date="2020-08" db="EMBL/GenBank/DDBJ databases">
        <title>Genomic Encyclopedia of Type Strains, Phase IV (KMG-IV): sequencing the most valuable type-strain genomes for metagenomic binning, comparative biology and taxonomic classification.</title>
        <authorList>
            <person name="Goeker M."/>
        </authorList>
    </citation>
    <scope>NUCLEOTIDE SEQUENCE [LARGE SCALE GENOMIC DNA]</scope>
    <source>
        <strain evidence="16 17">DSM 106146</strain>
    </source>
</reference>
<evidence type="ECO:0000256" key="6">
    <source>
        <dbReference type="ARBA" id="ARBA00022857"/>
    </source>
</evidence>
<evidence type="ECO:0000256" key="1">
    <source>
        <dbReference type="ARBA" id="ARBA00002607"/>
    </source>
</evidence>
<organism evidence="16 17">
    <name type="scientific">Catenibacillus scindens</name>
    <dbReference type="NCBI Taxonomy" id="673271"/>
    <lineage>
        <taxon>Bacteria</taxon>
        <taxon>Bacillati</taxon>
        <taxon>Bacillota</taxon>
        <taxon>Clostridia</taxon>
        <taxon>Lachnospirales</taxon>
        <taxon>Lachnospiraceae</taxon>
        <taxon>Catenibacillus</taxon>
    </lineage>
</organism>
<evidence type="ECO:0000259" key="15">
    <source>
        <dbReference type="SMART" id="SM00822"/>
    </source>
</evidence>
<evidence type="ECO:0000256" key="10">
    <source>
        <dbReference type="ARBA" id="ARBA00023221"/>
    </source>
</evidence>
<dbReference type="InterPro" id="IPR036291">
    <property type="entry name" value="NAD(P)-bd_dom_sf"/>
</dbReference>
<feature type="binding site" evidence="13">
    <location>
        <begin position="62"/>
        <end position="63"/>
    </location>
    <ligand>
        <name>NADP(+)</name>
        <dbReference type="ChEBI" id="CHEBI:58349"/>
    </ligand>
</feature>
<keyword evidence="6 13" id="KW-0521">NADP</keyword>
<comment type="function">
    <text evidence="1 14">Catalyzes the NADPH-dependent reduction of beta-ketoacyl-ACP substrates to beta-hydroxyacyl-ACP products, the first reductive step in the elongation cycle of fatty acid biosynthesis.</text>
</comment>
<comment type="pathway">
    <text evidence="2 14">Lipid metabolism; fatty acid biosynthesis.</text>
</comment>
<keyword evidence="8 14" id="KW-0443">Lipid metabolism</keyword>
<evidence type="ECO:0000256" key="8">
    <source>
        <dbReference type="ARBA" id="ARBA00023098"/>
    </source>
</evidence>
<evidence type="ECO:0000256" key="3">
    <source>
        <dbReference type="ARBA" id="ARBA00006484"/>
    </source>
</evidence>